<dbReference type="EMBL" id="CACRXK020009478">
    <property type="protein sequence ID" value="CAB4017283.1"/>
    <property type="molecule type" value="Genomic_DNA"/>
</dbReference>
<dbReference type="OrthoDB" id="255837at2759"/>
<sequence length="129" mass="14757">MAEKVDMGHGKSKKSSFCTPTSENRQISRTRLRQPFKSPVLKSDKSSEGCDEPQGTYIDVLKEKIAKIDQEIDELGIEYSEDELQIHIDKLHEYNEIKDTGQLLLGKIAEIEGKTTKMMYEEYGLDIED</sequence>
<keyword evidence="9" id="KW-1185">Reference proteome</keyword>
<dbReference type="Proteomes" id="UP001152795">
    <property type="component" value="Unassembled WGS sequence"/>
</dbReference>
<dbReference type="AlphaFoldDB" id="A0A6S7IJ50"/>
<evidence type="ECO:0000256" key="4">
    <source>
        <dbReference type="ARBA" id="ARBA00023204"/>
    </source>
</evidence>
<dbReference type="FunFam" id="1.20.5.170:FF:000056">
    <property type="entry name" value="DNA repair protein SWI5 homolog"/>
    <property type="match status" value="1"/>
</dbReference>
<dbReference type="GO" id="GO:0000724">
    <property type="term" value="P:double-strand break repair via homologous recombination"/>
    <property type="evidence" value="ECO:0007669"/>
    <property type="project" value="UniProtKB-ARBA"/>
</dbReference>
<reference evidence="8" key="1">
    <citation type="submission" date="2020-04" db="EMBL/GenBank/DDBJ databases">
        <authorList>
            <person name="Alioto T."/>
            <person name="Alioto T."/>
            <person name="Gomez Garrido J."/>
        </authorList>
    </citation>
    <scope>NUCLEOTIDE SEQUENCE</scope>
    <source>
        <strain evidence="8">A484AB</strain>
    </source>
</reference>
<dbReference type="PANTHER" id="PTHR28529:SF2">
    <property type="entry name" value="DNA REPAIR PROTEIN SWI5 HOMOLOG"/>
    <property type="match status" value="1"/>
</dbReference>
<keyword evidence="4" id="KW-0234">DNA repair</keyword>
<accession>A0A6S7IJ50</accession>
<gene>
    <name evidence="8" type="ORF">PACLA_8A035689</name>
</gene>
<dbReference type="GO" id="GO:0034974">
    <property type="term" value="C:Swi5-Swi2 complex"/>
    <property type="evidence" value="ECO:0007669"/>
    <property type="project" value="TreeGrafter"/>
</dbReference>
<evidence type="ECO:0000256" key="1">
    <source>
        <dbReference type="ARBA" id="ARBA00008060"/>
    </source>
</evidence>
<dbReference type="GO" id="GO:0032798">
    <property type="term" value="C:Swi5-Sfr1 complex"/>
    <property type="evidence" value="ECO:0007669"/>
    <property type="project" value="TreeGrafter"/>
</dbReference>
<keyword evidence="3" id="KW-0227">DNA damage</keyword>
<dbReference type="PANTHER" id="PTHR28529">
    <property type="entry name" value="DNA REPAIR PROTEIN SWI5 HOMOLOG"/>
    <property type="match status" value="1"/>
</dbReference>
<dbReference type="Pfam" id="PF07061">
    <property type="entry name" value="Swi5"/>
    <property type="match status" value="1"/>
</dbReference>
<dbReference type="Gene3D" id="1.20.5.170">
    <property type="match status" value="1"/>
</dbReference>
<evidence type="ECO:0000256" key="7">
    <source>
        <dbReference type="SAM" id="MobiDB-lite"/>
    </source>
</evidence>
<evidence type="ECO:0000256" key="6">
    <source>
        <dbReference type="ARBA" id="ARBA00059338"/>
    </source>
</evidence>
<comment type="similarity">
    <text evidence="1">Belongs to the SWI5/SAE3 family.</text>
</comment>
<evidence type="ECO:0000313" key="8">
    <source>
        <dbReference type="EMBL" id="CAB4017283.1"/>
    </source>
</evidence>
<protein>
    <recommendedName>
        <fullName evidence="2">DNA repair protein SWI5 homolog</fullName>
    </recommendedName>
    <alternativeName>
        <fullName evidence="5">Protein SAE3 homolog</fullName>
    </alternativeName>
</protein>
<evidence type="ECO:0000256" key="5">
    <source>
        <dbReference type="ARBA" id="ARBA00030081"/>
    </source>
</evidence>
<name>A0A6S7IJ50_PARCT</name>
<dbReference type="InterPro" id="IPR010760">
    <property type="entry name" value="DNA-repair_Swi5"/>
</dbReference>
<proteinExistence type="inferred from homology"/>
<organism evidence="8 9">
    <name type="scientific">Paramuricea clavata</name>
    <name type="common">Red gorgonian</name>
    <name type="synonym">Violescent sea-whip</name>
    <dbReference type="NCBI Taxonomy" id="317549"/>
    <lineage>
        <taxon>Eukaryota</taxon>
        <taxon>Metazoa</taxon>
        <taxon>Cnidaria</taxon>
        <taxon>Anthozoa</taxon>
        <taxon>Octocorallia</taxon>
        <taxon>Malacalcyonacea</taxon>
        <taxon>Plexauridae</taxon>
        <taxon>Paramuricea</taxon>
    </lineage>
</organism>
<feature type="compositionally biased region" description="Polar residues" evidence="7">
    <location>
        <begin position="15"/>
        <end position="27"/>
    </location>
</feature>
<comment type="caution">
    <text evidence="8">The sequence shown here is derived from an EMBL/GenBank/DDBJ whole genome shotgun (WGS) entry which is preliminary data.</text>
</comment>
<evidence type="ECO:0000256" key="3">
    <source>
        <dbReference type="ARBA" id="ARBA00022763"/>
    </source>
</evidence>
<comment type="function">
    <text evidence="6">Component of the SWI5-SFR1 complex, a complex required for double-strand break repair via homologous recombination.</text>
</comment>
<feature type="region of interest" description="Disordered" evidence="7">
    <location>
        <begin position="1"/>
        <end position="54"/>
    </location>
</feature>
<evidence type="ECO:0000313" key="9">
    <source>
        <dbReference type="Proteomes" id="UP001152795"/>
    </source>
</evidence>
<evidence type="ECO:0000256" key="2">
    <source>
        <dbReference type="ARBA" id="ARBA00019825"/>
    </source>
</evidence>